<proteinExistence type="predicted"/>
<dbReference type="AlphaFoldDB" id="A0A1I3VZE7"/>
<organism evidence="2 3">
    <name type="scientific">Methylocapsa palsarum</name>
    <dbReference type="NCBI Taxonomy" id="1612308"/>
    <lineage>
        <taxon>Bacteria</taxon>
        <taxon>Pseudomonadati</taxon>
        <taxon>Pseudomonadota</taxon>
        <taxon>Alphaproteobacteria</taxon>
        <taxon>Hyphomicrobiales</taxon>
        <taxon>Beijerinckiaceae</taxon>
        <taxon>Methylocapsa</taxon>
    </lineage>
</organism>
<gene>
    <name evidence="2" type="ORF">SAMN05444581_101211</name>
</gene>
<accession>A0A1I3VZE7</accession>
<keyword evidence="1" id="KW-0732">Signal</keyword>
<dbReference type="PANTHER" id="PTHR34309">
    <property type="entry name" value="SLR1406 PROTEIN"/>
    <property type="match status" value="1"/>
</dbReference>
<dbReference type="EMBL" id="FOSN01000001">
    <property type="protein sequence ID" value="SFK00323.1"/>
    <property type="molecule type" value="Genomic_DNA"/>
</dbReference>
<name>A0A1I3VZE7_9HYPH</name>
<sequence>MSSRHLKFVAASLACALATSANAQLLTEKSLSAATALAIAQTAYDVCVQQGYHVSVNVVGREGQVLVSIRGDGSSPHTLENSLRKAYTARTFRVSSGEFAQRVKDNPTLGVVHLPGVIALQGALPIKIGEDVIGAVGVSGAPGGDKDEACSKAGIDKVSAQLI</sequence>
<dbReference type="SUPFAM" id="SSF143744">
    <property type="entry name" value="GlcG-like"/>
    <property type="match status" value="1"/>
</dbReference>
<dbReference type="Proteomes" id="UP000198755">
    <property type="component" value="Unassembled WGS sequence"/>
</dbReference>
<protein>
    <submittedName>
        <fullName evidence="2">Uncharacterized conserved protein GlcG, DUF336 family</fullName>
    </submittedName>
</protein>
<dbReference type="STRING" id="1612308.SAMN05444581_101211"/>
<dbReference type="InterPro" id="IPR052517">
    <property type="entry name" value="GlcG_carb_metab_protein"/>
</dbReference>
<evidence type="ECO:0000313" key="3">
    <source>
        <dbReference type="Proteomes" id="UP000198755"/>
    </source>
</evidence>
<dbReference type="OrthoDB" id="5786851at2"/>
<dbReference type="PANTHER" id="PTHR34309:SF10">
    <property type="entry name" value="SLR1406 PROTEIN"/>
    <property type="match status" value="1"/>
</dbReference>
<dbReference type="InterPro" id="IPR038084">
    <property type="entry name" value="PduO/GlcC-like_sf"/>
</dbReference>
<reference evidence="2 3" key="1">
    <citation type="submission" date="2016-10" db="EMBL/GenBank/DDBJ databases">
        <authorList>
            <person name="de Groot N.N."/>
        </authorList>
    </citation>
    <scope>NUCLEOTIDE SEQUENCE [LARGE SCALE GENOMIC DNA]</scope>
    <source>
        <strain evidence="2 3">NE2</strain>
    </source>
</reference>
<evidence type="ECO:0000313" key="2">
    <source>
        <dbReference type="EMBL" id="SFK00323.1"/>
    </source>
</evidence>
<keyword evidence="3" id="KW-1185">Reference proteome</keyword>
<feature type="signal peptide" evidence="1">
    <location>
        <begin position="1"/>
        <end position="23"/>
    </location>
</feature>
<dbReference type="Gene3D" id="3.30.450.150">
    <property type="entry name" value="Haem-degrading domain"/>
    <property type="match status" value="1"/>
</dbReference>
<dbReference type="InterPro" id="IPR005624">
    <property type="entry name" value="PduO/GlcC-like"/>
</dbReference>
<dbReference type="RefSeq" id="WP_091676154.1">
    <property type="nucleotide sequence ID" value="NZ_FOSN01000001.1"/>
</dbReference>
<evidence type="ECO:0000256" key="1">
    <source>
        <dbReference type="SAM" id="SignalP"/>
    </source>
</evidence>
<dbReference type="Pfam" id="PF03928">
    <property type="entry name" value="HbpS-like"/>
    <property type="match status" value="1"/>
</dbReference>
<feature type="chain" id="PRO_5011704821" evidence="1">
    <location>
        <begin position="24"/>
        <end position="163"/>
    </location>
</feature>